<dbReference type="PANTHER" id="PTHR18901">
    <property type="entry name" value="2-DEOXYGLUCOSE-6-PHOSPHATE PHOSPHATASE 2"/>
    <property type="match status" value="1"/>
</dbReference>
<dbReference type="Gene3D" id="3.40.50.1000">
    <property type="entry name" value="HAD superfamily/HAD-like"/>
    <property type="match status" value="1"/>
</dbReference>
<protein>
    <submittedName>
        <fullName evidence="1">Hydrolase</fullName>
    </submittedName>
</protein>
<dbReference type="Gene3D" id="1.10.150.240">
    <property type="entry name" value="Putative phosphatase, domain 2"/>
    <property type="match status" value="1"/>
</dbReference>
<keyword evidence="1" id="KW-0378">Hydrolase</keyword>
<dbReference type="RefSeq" id="WP_225262648.1">
    <property type="nucleotide sequence ID" value="NZ_BMNH01000024.1"/>
</dbReference>
<dbReference type="PRINTS" id="PR00413">
    <property type="entry name" value="HADHALOGNASE"/>
</dbReference>
<name>A0A918DR16_9ACTN</name>
<dbReference type="InterPro" id="IPR023214">
    <property type="entry name" value="HAD_sf"/>
</dbReference>
<dbReference type="InterPro" id="IPR006439">
    <property type="entry name" value="HAD-SF_hydro_IA"/>
</dbReference>
<gene>
    <name evidence="1" type="ORF">GCM10012289_59650</name>
</gene>
<reference evidence="1" key="1">
    <citation type="journal article" date="2014" name="Int. J. Syst. Evol. Microbiol.">
        <title>Complete genome sequence of Corynebacterium casei LMG S-19264T (=DSM 44701T), isolated from a smear-ripened cheese.</title>
        <authorList>
            <consortium name="US DOE Joint Genome Institute (JGI-PGF)"/>
            <person name="Walter F."/>
            <person name="Albersmeier A."/>
            <person name="Kalinowski J."/>
            <person name="Ruckert C."/>
        </authorList>
    </citation>
    <scope>NUCLEOTIDE SEQUENCE</scope>
    <source>
        <strain evidence="1">CGMCC 4.7368</strain>
    </source>
</reference>
<dbReference type="AlphaFoldDB" id="A0A918DR16"/>
<evidence type="ECO:0000313" key="2">
    <source>
        <dbReference type="Proteomes" id="UP000646523"/>
    </source>
</evidence>
<dbReference type="InterPro" id="IPR036412">
    <property type="entry name" value="HAD-like_sf"/>
</dbReference>
<dbReference type="NCBIfam" id="TIGR01509">
    <property type="entry name" value="HAD-SF-IA-v3"/>
    <property type="match status" value="1"/>
</dbReference>
<dbReference type="SFLD" id="SFLDS00003">
    <property type="entry name" value="Haloacid_Dehalogenase"/>
    <property type="match status" value="1"/>
</dbReference>
<accession>A0A918DR16</accession>
<dbReference type="SFLD" id="SFLDG01129">
    <property type="entry name" value="C1.5:_HAD__Beta-PGM__Phosphata"/>
    <property type="match status" value="1"/>
</dbReference>
<dbReference type="EMBL" id="BMNH01000024">
    <property type="protein sequence ID" value="GGO78200.1"/>
    <property type="molecule type" value="Genomic_DNA"/>
</dbReference>
<dbReference type="Proteomes" id="UP000646523">
    <property type="component" value="Unassembled WGS sequence"/>
</dbReference>
<dbReference type="SUPFAM" id="SSF56784">
    <property type="entry name" value="HAD-like"/>
    <property type="match status" value="1"/>
</dbReference>
<dbReference type="CDD" id="cd07505">
    <property type="entry name" value="HAD_BPGM-like"/>
    <property type="match status" value="1"/>
</dbReference>
<dbReference type="SFLD" id="SFLDG01135">
    <property type="entry name" value="C1.5.6:_HAD__Beta-PGM__Phospha"/>
    <property type="match status" value="1"/>
</dbReference>
<dbReference type="Pfam" id="PF00702">
    <property type="entry name" value="Hydrolase"/>
    <property type="match status" value="1"/>
</dbReference>
<organism evidence="1 2">
    <name type="scientific">Nonomuraea cavernae</name>
    <dbReference type="NCBI Taxonomy" id="2045107"/>
    <lineage>
        <taxon>Bacteria</taxon>
        <taxon>Bacillati</taxon>
        <taxon>Actinomycetota</taxon>
        <taxon>Actinomycetes</taxon>
        <taxon>Streptosporangiales</taxon>
        <taxon>Streptosporangiaceae</taxon>
        <taxon>Nonomuraea</taxon>
    </lineage>
</organism>
<dbReference type="InterPro" id="IPR023198">
    <property type="entry name" value="PGP-like_dom2"/>
</dbReference>
<proteinExistence type="predicted"/>
<sequence>MPPRAVLFDLDGTLVDTETLWWQATEAVAGSLGVTLGPADVPHVLGRMIEDVAAYLVETAGAGERAEVGRRLTDAFADRVGRGVDVVPGAVDLLAALSAQGIPTALVSASPRSIVELVLPRLRHEFDLVIAAEDAVRGKPSPDPYLEAARRLGVDPRRCVAVEDSPPGIAAATAAGCHVLIAGAAGLPWVCDFMLHGGESLHKHG</sequence>
<evidence type="ECO:0000313" key="1">
    <source>
        <dbReference type="EMBL" id="GGO78200.1"/>
    </source>
</evidence>
<dbReference type="PANTHER" id="PTHR18901:SF38">
    <property type="entry name" value="PSEUDOURIDINE-5'-PHOSPHATASE"/>
    <property type="match status" value="1"/>
</dbReference>
<comment type="caution">
    <text evidence="1">The sequence shown here is derived from an EMBL/GenBank/DDBJ whole genome shotgun (WGS) entry which is preliminary data.</text>
</comment>
<reference evidence="1" key="2">
    <citation type="submission" date="2020-09" db="EMBL/GenBank/DDBJ databases">
        <authorList>
            <person name="Sun Q."/>
            <person name="Zhou Y."/>
        </authorList>
    </citation>
    <scope>NUCLEOTIDE SEQUENCE</scope>
    <source>
        <strain evidence="1">CGMCC 4.7368</strain>
    </source>
</reference>
<keyword evidence="2" id="KW-1185">Reference proteome</keyword>
<dbReference type="GO" id="GO:0016787">
    <property type="term" value="F:hydrolase activity"/>
    <property type="evidence" value="ECO:0007669"/>
    <property type="project" value="UniProtKB-KW"/>
</dbReference>